<dbReference type="HOGENOM" id="CLU_065341_0_0_9"/>
<dbReference type="GO" id="GO:0005829">
    <property type="term" value="C:cytosol"/>
    <property type="evidence" value="ECO:0007669"/>
    <property type="project" value="TreeGrafter"/>
</dbReference>
<dbReference type="PANTHER" id="PTHR31760">
    <property type="entry name" value="S-ADENOSYL-L-METHIONINE-DEPENDENT METHYLTRANSFERASES SUPERFAMILY PROTEIN"/>
    <property type="match status" value="1"/>
</dbReference>
<feature type="binding site" evidence="6">
    <location>
        <position position="70"/>
    </location>
    <ligand>
        <name>S-adenosyl-L-methionine</name>
        <dbReference type="ChEBI" id="CHEBI:59789"/>
    </ligand>
</feature>
<dbReference type="NCBIfam" id="TIGR00138">
    <property type="entry name" value="rsmG_gidB"/>
    <property type="match status" value="1"/>
</dbReference>
<dbReference type="PATRIC" id="fig|679936.5.peg.3642"/>
<evidence type="ECO:0000256" key="3">
    <source>
        <dbReference type="ARBA" id="ARBA00022603"/>
    </source>
</evidence>
<dbReference type="Gene3D" id="3.40.50.150">
    <property type="entry name" value="Vaccinia Virus protein VP39"/>
    <property type="match status" value="1"/>
</dbReference>
<evidence type="ECO:0000313" key="7">
    <source>
        <dbReference type="EMBL" id="AEW06958.1"/>
    </source>
</evidence>
<dbReference type="KEGG" id="sap:Sulac_3521"/>
<sequence length="233" mass="25382">MHDPIAEEVLNKFDIRDEARVRLKQFVEAVESYPGNLVGWSHDALWQRGIADSLALLPWVPRGGRALDIGSGAGFPGLVLQIVSPGVHWTLVESRSRRAIFLQETVDKLGIKHVKVILDRAEGWIRREAREREAFDLVTLRAVAPTAVSLELGLPFCAVGGRVAIFKSARTGFLSAEETALAEVLGGRVDEAVPGYAPDATGQPDQILLIKKVSSTPAGYPRAPQHLGRAIKK</sequence>
<comment type="caution">
    <text evidence="6">Lacks conserved residue(s) required for the propagation of feature annotation.</text>
</comment>
<dbReference type="InterPro" id="IPR029063">
    <property type="entry name" value="SAM-dependent_MTases_sf"/>
</dbReference>
<feature type="binding site" evidence="6">
    <location>
        <position position="141"/>
    </location>
    <ligand>
        <name>S-adenosyl-L-methionine</name>
        <dbReference type="ChEBI" id="CHEBI:59789"/>
    </ligand>
</feature>
<comment type="subcellular location">
    <subcellularLocation>
        <location evidence="6">Cytoplasm</location>
    </subcellularLocation>
</comment>
<evidence type="ECO:0000256" key="6">
    <source>
        <dbReference type="HAMAP-Rule" id="MF_00074"/>
    </source>
</evidence>
<keyword evidence="8" id="KW-1185">Reference proteome</keyword>
<gene>
    <name evidence="6" type="primary">rsmG</name>
    <name evidence="7" type="ordered locus">Sulac_3521</name>
</gene>
<organism evidence="7 8">
    <name type="scientific">Sulfobacillus acidophilus (strain ATCC 700253 / DSM 10332 / NAL)</name>
    <dbReference type="NCBI Taxonomy" id="679936"/>
    <lineage>
        <taxon>Bacteria</taxon>
        <taxon>Bacillati</taxon>
        <taxon>Bacillota</taxon>
        <taxon>Clostridia</taxon>
        <taxon>Eubacteriales</taxon>
        <taxon>Clostridiales Family XVII. Incertae Sedis</taxon>
        <taxon>Sulfobacillus</taxon>
    </lineage>
</organism>
<dbReference type="InterPro" id="IPR003682">
    <property type="entry name" value="rRNA_ssu_MeTfrase_G"/>
</dbReference>
<dbReference type="STRING" id="679936.Sulac_3521"/>
<keyword evidence="2 6" id="KW-0698">rRNA processing</keyword>
<evidence type="ECO:0000256" key="1">
    <source>
        <dbReference type="ARBA" id="ARBA00022490"/>
    </source>
</evidence>
<evidence type="ECO:0000256" key="2">
    <source>
        <dbReference type="ARBA" id="ARBA00022552"/>
    </source>
</evidence>
<evidence type="ECO:0000256" key="5">
    <source>
        <dbReference type="ARBA" id="ARBA00022691"/>
    </source>
</evidence>
<dbReference type="PANTHER" id="PTHR31760:SF0">
    <property type="entry name" value="S-ADENOSYL-L-METHIONINE-DEPENDENT METHYLTRANSFERASES SUPERFAMILY PROTEIN"/>
    <property type="match status" value="1"/>
</dbReference>
<reference evidence="7 8" key="2">
    <citation type="journal article" date="2012" name="Stand. Genomic Sci.">
        <title>Complete genome sequence of the moderately thermophilic mineral-sulfide-oxidizing firmicute Sulfobacillus acidophilus type strain (NAL(T)).</title>
        <authorList>
            <person name="Anderson I."/>
            <person name="Chertkov O."/>
            <person name="Chen A."/>
            <person name="Saunders E."/>
            <person name="Lapidus A."/>
            <person name="Nolan M."/>
            <person name="Lucas S."/>
            <person name="Hammon N."/>
            <person name="Deshpande S."/>
            <person name="Cheng J.F."/>
            <person name="Han C."/>
            <person name="Tapia R."/>
            <person name="Goodwin L.A."/>
            <person name="Pitluck S."/>
            <person name="Liolios K."/>
            <person name="Pagani I."/>
            <person name="Ivanova N."/>
            <person name="Mikhailova N."/>
            <person name="Pati A."/>
            <person name="Palaniappan K."/>
            <person name="Land M."/>
            <person name="Pan C."/>
            <person name="Rohde M."/>
            <person name="Pukall R."/>
            <person name="Goker M."/>
            <person name="Detter J.C."/>
            <person name="Woyke T."/>
            <person name="Bristow J."/>
            <person name="Eisen J.A."/>
            <person name="Markowitz V."/>
            <person name="Hugenholtz P."/>
            <person name="Kyrpides N.C."/>
            <person name="Klenk H.P."/>
            <person name="Mavromatis K."/>
        </authorList>
    </citation>
    <scope>NUCLEOTIDE SEQUENCE [LARGE SCALE GENOMIC DNA]</scope>
    <source>
        <strain evidence="8">ATCC 700253 / DSM 10332 / NAL</strain>
    </source>
</reference>
<keyword evidence="5 6" id="KW-0949">S-adenosyl-L-methionine</keyword>
<protein>
    <recommendedName>
        <fullName evidence="6">Ribosomal RNA small subunit methyltransferase G</fullName>
        <ecNumber evidence="6">2.1.1.-</ecNumber>
    </recommendedName>
    <alternativeName>
        <fullName evidence="6">16S rRNA 7-methylguanosine methyltransferase</fullName>
        <shortName evidence="6">16S rRNA m7G methyltransferase</shortName>
    </alternativeName>
</protein>
<comment type="function">
    <text evidence="6">Specifically methylates the N7 position of a guanine in 16S rRNA.</text>
</comment>
<dbReference type="AlphaFoldDB" id="G8TUZ3"/>
<feature type="binding site" evidence="6">
    <location>
        <begin position="121"/>
        <end position="122"/>
    </location>
    <ligand>
        <name>S-adenosyl-L-methionine</name>
        <dbReference type="ChEBI" id="CHEBI:59789"/>
    </ligand>
</feature>
<dbReference type="GO" id="GO:0070043">
    <property type="term" value="F:rRNA (guanine-N7-)-methyltransferase activity"/>
    <property type="evidence" value="ECO:0007669"/>
    <property type="project" value="UniProtKB-UniRule"/>
</dbReference>
<keyword evidence="3 6" id="KW-0489">Methyltransferase</keyword>
<dbReference type="EC" id="2.1.1.-" evidence="6"/>
<evidence type="ECO:0000256" key="4">
    <source>
        <dbReference type="ARBA" id="ARBA00022679"/>
    </source>
</evidence>
<dbReference type="Pfam" id="PF02527">
    <property type="entry name" value="GidB"/>
    <property type="match status" value="1"/>
</dbReference>
<dbReference type="EMBL" id="CP003179">
    <property type="protein sequence ID" value="AEW06958.1"/>
    <property type="molecule type" value="Genomic_DNA"/>
</dbReference>
<evidence type="ECO:0000313" key="8">
    <source>
        <dbReference type="Proteomes" id="UP000005439"/>
    </source>
</evidence>
<reference evidence="8" key="1">
    <citation type="submission" date="2011-12" db="EMBL/GenBank/DDBJ databases">
        <title>The complete genome of chromosome of Sulfobacillus acidophilus DSM 10332.</title>
        <authorList>
            <person name="Lucas S."/>
            <person name="Han J."/>
            <person name="Lapidus A."/>
            <person name="Bruce D."/>
            <person name="Goodwin L."/>
            <person name="Pitluck S."/>
            <person name="Peters L."/>
            <person name="Kyrpides N."/>
            <person name="Mavromatis K."/>
            <person name="Ivanova N."/>
            <person name="Mikhailova N."/>
            <person name="Chertkov O."/>
            <person name="Saunders E."/>
            <person name="Detter J.C."/>
            <person name="Tapia R."/>
            <person name="Han C."/>
            <person name="Land M."/>
            <person name="Hauser L."/>
            <person name="Markowitz V."/>
            <person name="Cheng J.-F."/>
            <person name="Hugenholtz P."/>
            <person name="Woyke T."/>
            <person name="Wu D."/>
            <person name="Pukall R."/>
            <person name="Gehrich-Schroeter G."/>
            <person name="Schneider S."/>
            <person name="Klenk H.-P."/>
            <person name="Eisen J.A."/>
        </authorList>
    </citation>
    <scope>NUCLEOTIDE SEQUENCE [LARGE SCALE GENOMIC DNA]</scope>
    <source>
        <strain evidence="8">ATCC 700253 / DSM 10332 / NAL</strain>
    </source>
</reference>
<proteinExistence type="inferred from homology"/>
<accession>G8TUZ3</accession>
<dbReference type="HAMAP" id="MF_00074">
    <property type="entry name" value="16SrRNA_methyltr_G"/>
    <property type="match status" value="1"/>
</dbReference>
<keyword evidence="4 6" id="KW-0808">Transferase</keyword>
<comment type="similarity">
    <text evidence="6">Belongs to the methyltransferase superfamily. RNA methyltransferase RsmG family.</text>
</comment>
<dbReference type="Proteomes" id="UP000005439">
    <property type="component" value="Chromosome"/>
</dbReference>
<feature type="binding site" evidence="6">
    <location>
        <position position="75"/>
    </location>
    <ligand>
        <name>S-adenosyl-L-methionine</name>
        <dbReference type="ChEBI" id="CHEBI:59789"/>
    </ligand>
</feature>
<name>G8TUZ3_SULAD</name>
<keyword evidence="1 6" id="KW-0963">Cytoplasm</keyword>
<dbReference type="SUPFAM" id="SSF53335">
    <property type="entry name" value="S-adenosyl-L-methionine-dependent methyltransferases"/>
    <property type="match status" value="1"/>
</dbReference>